<organism evidence="1 2">
    <name type="scientific">Arthrobacter methylotrophus</name>
    <dbReference type="NCBI Taxonomy" id="121291"/>
    <lineage>
        <taxon>Bacteria</taxon>
        <taxon>Bacillati</taxon>
        <taxon>Actinomycetota</taxon>
        <taxon>Actinomycetes</taxon>
        <taxon>Micrococcales</taxon>
        <taxon>Micrococcaceae</taxon>
        <taxon>Arthrobacter</taxon>
    </lineage>
</organism>
<reference evidence="1 2" key="1">
    <citation type="submission" date="2024-09" db="EMBL/GenBank/DDBJ databases">
        <authorList>
            <person name="Sun Q."/>
            <person name="Mori K."/>
        </authorList>
    </citation>
    <scope>NUCLEOTIDE SEQUENCE [LARGE SCALE GENOMIC DNA]</scope>
    <source>
        <strain evidence="1 2">JCM 13519</strain>
    </source>
</reference>
<proteinExistence type="predicted"/>
<dbReference type="RefSeq" id="WP_345044778.1">
    <property type="nucleotide sequence ID" value="NZ_BAABED010000001.1"/>
</dbReference>
<gene>
    <name evidence="1" type="ORF">ACFFPI_09700</name>
</gene>
<evidence type="ECO:0008006" key="3">
    <source>
        <dbReference type="Google" id="ProtNLM"/>
    </source>
</evidence>
<comment type="caution">
    <text evidence="1">The sequence shown here is derived from an EMBL/GenBank/DDBJ whole genome shotgun (WGS) entry which is preliminary data.</text>
</comment>
<keyword evidence="2" id="KW-1185">Reference proteome</keyword>
<dbReference type="Proteomes" id="UP001589536">
    <property type="component" value="Unassembled WGS sequence"/>
</dbReference>
<dbReference type="EMBL" id="JBHMBH010000019">
    <property type="protein sequence ID" value="MFB9714397.1"/>
    <property type="molecule type" value="Genomic_DNA"/>
</dbReference>
<protein>
    <recommendedName>
        <fullName evidence="3">Transposase</fullName>
    </recommendedName>
</protein>
<evidence type="ECO:0000313" key="1">
    <source>
        <dbReference type="EMBL" id="MFB9714397.1"/>
    </source>
</evidence>
<name>A0ABV5UPD9_9MICC</name>
<sequence length="189" mass="21148">MTGSGGPEGRPACVDPDWLCAVALWVCGYSTVAQLTEASLAWLPTAPDSDALYHLADDALSGATRCEDVLAWVDGVFTVCGLPKPSPLDFRWITTRRMVQREWAPDDTVDLIRFLSSLAFTADMDGDAEVWNLLSRYRYYDFAMDDDVELDMAQILDGFRSDTRPALLRLFTRHFEAIPDAGWVLDVFQ</sequence>
<accession>A0ABV5UPD9</accession>
<evidence type="ECO:0000313" key="2">
    <source>
        <dbReference type="Proteomes" id="UP001589536"/>
    </source>
</evidence>